<keyword evidence="5" id="KW-1185">Reference proteome</keyword>
<proteinExistence type="predicted"/>
<dbReference type="Pfam" id="PF01494">
    <property type="entry name" value="FAD_binding_3"/>
    <property type="match status" value="2"/>
</dbReference>
<dbReference type="Gene3D" id="3.50.50.60">
    <property type="entry name" value="FAD/NAD(P)-binding domain"/>
    <property type="match status" value="1"/>
</dbReference>
<protein>
    <submittedName>
        <fullName evidence="4">NAD(P)-binding protein</fullName>
    </submittedName>
</protein>
<dbReference type="PANTHER" id="PTHR13789:SF309">
    <property type="entry name" value="PUTATIVE (AFU_ORTHOLOGUE AFUA_6G14510)-RELATED"/>
    <property type="match status" value="1"/>
</dbReference>
<dbReference type="Proteomes" id="UP000503540">
    <property type="component" value="Chromosome"/>
</dbReference>
<dbReference type="AlphaFoldDB" id="A0A6G9YCB3"/>
<evidence type="ECO:0000313" key="4">
    <source>
        <dbReference type="EMBL" id="QIS10653.1"/>
    </source>
</evidence>
<feature type="domain" description="FAD-binding" evidence="3">
    <location>
        <begin position="9"/>
        <end position="173"/>
    </location>
</feature>
<evidence type="ECO:0000259" key="3">
    <source>
        <dbReference type="Pfam" id="PF01494"/>
    </source>
</evidence>
<dbReference type="EMBL" id="CP046172">
    <property type="protein sequence ID" value="QIS10653.1"/>
    <property type="molecule type" value="Genomic_DNA"/>
</dbReference>
<dbReference type="InterPro" id="IPR050493">
    <property type="entry name" value="FAD-dep_Monooxygenase_BioMet"/>
</dbReference>
<reference evidence="4 5" key="1">
    <citation type="journal article" date="2019" name="ACS Chem. Biol.">
        <title>Identification and Mobilization of a Cryptic Antibiotic Biosynthesis Gene Locus from a Human-Pathogenic Nocardia Isolate.</title>
        <authorList>
            <person name="Herisse M."/>
            <person name="Ishida K."/>
            <person name="Porter J.L."/>
            <person name="Howden B."/>
            <person name="Hertweck C."/>
            <person name="Stinear T.P."/>
            <person name="Pidot S.J."/>
        </authorList>
    </citation>
    <scope>NUCLEOTIDE SEQUENCE [LARGE SCALE GENOMIC DNA]</scope>
    <source>
        <strain evidence="4 5">AUSMDU00012717</strain>
    </source>
</reference>
<accession>A0A6G9YCB3</accession>
<dbReference type="PANTHER" id="PTHR13789">
    <property type="entry name" value="MONOOXYGENASE"/>
    <property type="match status" value="1"/>
</dbReference>
<sequence>MEVFMLPNALIIGGGIAGPATALALQKAGIDSVVYEAHSDVADGVGSFLTLGSNGIDALRVLDADRVLAAGFPTPQMHIVTAGGKVLGSVSTGQTLPDGTTSRTMKRTDLYRGLRDEALRRGIRFEYGKRLVDAHESGHGVRAVFEDGSQAEGAVLIGCDGIHSRVRYCIDSAAPRPGYVGLIGSGGYTSGVEIGGRPGDYRFVFGKRAFFGYATGPDDEVWWFANCPHPVEPARGAVLADGDAAVRAYLTELFADDAGPALPLIAGGREILPLTPIHYLPHLPRWHGDRMIVIGDAAHAPSPSSGQGASLAVEDAVMLAKCLRDNATPRAAFEMFVATRRPRVERIIRQAARINRNKAAGPLSRVFIRLFLPLILNRMADGEQWRQTYDYHIDWAGQVYAS</sequence>
<dbReference type="KEGG" id="nah:F5544_13830"/>
<name>A0A6G9YCB3_9NOCA</name>
<keyword evidence="1" id="KW-0560">Oxidoreductase</keyword>
<dbReference type="GO" id="GO:0004497">
    <property type="term" value="F:monooxygenase activity"/>
    <property type="evidence" value="ECO:0007669"/>
    <property type="project" value="UniProtKB-KW"/>
</dbReference>
<dbReference type="PRINTS" id="PR00420">
    <property type="entry name" value="RNGMNOXGNASE"/>
</dbReference>
<feature type="domain" description="FAD-binding" evidence="3">
    <location>
        <begin position="285"/>
        <end position="350"/>
    </location>
</feature>
<dbReference type="SUPFAM" id="SSF51905">
    <property type="entry name" value="FAD/NAD(P)-binding domain"/>
    <property type="match status" value="1"/>
</dbReference>
<organism evidence="4 5">
    <name type="scientific">Nocardia arthritidis</name>
    <dbReference type="NCBI Taxonomy" id="228602"/>
    <lineage>
        <taxon>Bacteria</taxon>
        <taxon>Bacillati</taxon>
        <taxon>Actinomycetota</taxon>
        <taxon>Actinomycetes</taxon>
        <taxon>Mycobacteriales</taxon>
        <taxon>Nocardiaceae</taxon>
        <taxon>Nocardia</taxon>
    </lineage>
</organism>
<evidence type="ECO:0000256" key="2">
    <source>
        <dbReference type="ARBA" id="ARBA00023033"/>
    </source>
</evidence>
<dbReference type="GO" id="GO:0071949">
    <property type="term" value="F:FAD binding"/>
    <property type="evidence" value="ECO:0007669"/>
    <property type="project" value="InterPro"/>
</dbReference>
<dbReference type="InterPro" id="IPR002938">
    <property type="entry name" value="FAD-bd"/>
</dbReference>
<evidence type="ECO:0000313" key="5">
    <source>
        <dbReference type="Proteomes" id="UP000503540"/>
    </source>
</evidence>
<evidence type="ECO:0000256" key="1">
    <source>
        <dbReference type="ARBA" id="ARBA00023002"/>
    </source>
</evidence>
<keyword evidence="2" id="KW-0503">Monooxygenase</keyword>
<dbReference type="InterPro" id="IPR036188">
    <property type="entry name" value="FAD/NAD-bd_sf"/>
</dbReference>
<gene>
    <name evidence="4" type="ORF">F5544_13830</name>
</gene>